<dbReference type="STRING" id="30732.ENSOMEP00000004979"/>
<reference evidence="3" key="2">
    <citation type="submission" date="2025-09" db="UniProtKB">
        <authorList>
            <consortium name="Ensembl"/>
        </authorList>
    </citation>
    <scope>IDENTIFICATION</scope>
</reference>
<dbReference type="Pfam" id="PF15242">
    <property type="entry name" value="FAM53"/>
    <property type="match status" value="1"/>
</dbReference>
<proteinExistence type="inferred from homology"/>
<dbReference type="GeneTree" id="ENSGT00530000063371"/>
<dbReference type="GO" id="GO:0005634">
    <property type="term" value="C:nucleus"/>
    <property type="evidence" value="ECO:0007669"/>
    <property type="project" value="TreeGrafter"/>
</dbReference>
<feature type="region of interest" description="Disordered" evidence="2">
    <location>
        <begin position="58"/>
        <end position="99"/>
    </location>
</feature>
<feature type="compositionally biased region" description="Low complexity" evidence="2">
    <location>
        <begin position="247"/>
        <end position="260"/>
    </location>
</feature>
<accession>A0A3B3BIG3</accession>
<dbReference type="PANTHER" id="PTHR28567:SF4">
    <property type="entry name" value="PROTEIN FAM53C"/>
    <property type="match status" value="1"/>
</dbReference>
<dbReference type="PaxDb" id="30732-ENSOMEP00000004979"/>
<feature type="region of interest" description="Disordered" evidence="2">
    <location>
        <begin position="225"/>
        <end position="297"/>
    </location>
</feature>
<dbReference type="OMA" id="WRGLSHC"/>
<evidence type="ECO:0000256" key="1">
    <source>
        <dbReference type="ARBA" id="ARBA00010984"/>
    </source>
</evidence>
<dbReference type="AlphaFoldDB" id="A0A3B3BIG3"/>
<feature type="compositionally biased region" description="Low complexity" evidence="2">
    <location>
        <begin position="225"/>
        <end position="240"/>
    </location>
</feature>
<keyword evidence="4" id="KW-1185">Reference proteome</keyword>
<dbReference type="PANTHER" id="PTHR28567">
    <property type="entry name" value="PROTEIN FAM53A-LIKE ISOFORM X1"/>
    <property type="match status" value="1"/>
</dbReference>
<protein>
    <submittedName>
        <fullName evidence="3">Family with sequence similarity 53 member C</fullName>
    </submittedName>
</protein>
<evidence type="ECO:0000313" key="4">
    <source>
        <dbReference type="Proteomes" id="UP000261560"/>
    </source>
</evidence>
<feature type="compositionally biased region" description="Low complexity" evidence="2">
    <location>
        <begin position="60"/>
        <end position="72"/>
    </location>
</feature>
<evidence type="ECO:0000313" key="3">
    <source>
        <dbReference type="Ensembl" id="ENSOMEP00000004979.1"/>
    </source>
</evidence>
<comment type="similarity">
    <text evidence="1">Belongs to the FAM53 family.</text>
</comment>
<reference evidence="3" key="1">
    <citation type="submission" date="2025-08" db="UniProtKB">
        <authorList>
            <consortium name="Ensembl"/>
        </authorList>
    </citation>
    <scope>IDENTIFICATION</scope>
</reference>
<dbReference type="Proteomes" id="UP000261560">
    <property type="component" value="Unplaced"/>
</dbReference>
<dbReference type="Ensembl" id="ENSOMET00000008243.1">
    <property type="protein sequence ID" value="ENSOMEP00000004979.1"/>
    <property type="gene ID" value="ENSOMEG00000005969.1"/>
</dbReference>
<dbReference type="GO" id="GO:0006606">
    <property type="term" value="P:protein import into nucleus"/>
    <property type="evidence" value="ECO:0007669"/>
    <property type="project" value="TreeGrafter"/>
</dbReference>
<dbReference type="OrthoDB" id="10026856at2759"/>
<sequence length="388" mass="41651">MVTLITEQLRKQSLEEPYHKAFSFNSTVSLPAVGSSPTISWRESSTIQAHASSDFCGFDSTQSPSHSQTPQQRPVAALAEETVQSSPPPPPKRHCRSLSVPEDLSRCRSTWHPSASKVWTPVKHGCHSGGAASLSSAASSVPLCGPSSSFTSSIHSSSSPTFFSLALSSDSLLSWSFPWEPSDALNAAASFALPSSCSSSPAPLVSHSVLQRRFSLSPVHIQNASVASSHPQPSPSSFSAVEQPGMSASPTSACSTPSSSRRGLPPALPRCHSQPCDMRRPRLKRRRDPDVLPCPRPGLDFSKMTQISSRESLQCGPGSGVFPVSSPAEHHLSFSPAEFLGRVSIGPLSESEEEEEEEGRKQNIMDVGTKVFFERDCTELDLNLIEEN</sequence>
<evidence type="ECO:0000256" key="2">
    <source>
        <dbReference type="SAM" id="MobiDB-lite"/>
    </source>
</evidence>
<name>A0A3B3BIG3_ORYME</name>
<dbReference type="InterPro" id="IPR029356">
    <property type="entry name" value="FAM53"/>
</dbReference>
<organism evidence="3 4">
    <name type="scientific">Oryzias melastigma</name>
    <name type="common">Marine medaka</name>
    <dbReference type="NCBI Taxonomy" id="30732"/>
    <lineage>
        <taxon>Eukaryota</taxon>
        <taxon>Metazoa</taxon>
        <taxon>Chordata</taxon>
        <taxon>Craniata</taxon>
        <taxon>Vertebrata</taxon>
        <taxon>Euteleostomi</taxon>
        <taxon>Actinopterygii</taxon>
        <taxon>Neopterygii</taxon>
        <taxon>Teleostei</taxon>
        <taxon>Neoteleostei</taxon>
        <taxon>Acanthomorphata</taxon>
        <taxon>Ovalentaria</taxon>
        <taxon>Atherinomorphae</taxon>
        <taxon>Beloniformes</taxon>
        <taxon>Adrianichthyidae</taxon>
        <taxon>Oryziinae</taxon>
        <taxon>Oryzias</taxon>
    </lineage>
</organism>